<sequence>MGFTLYKFYPFPKITGVQRQDNNTQKTTDAKNNSNPTTQTNNPVSTEEITNPVANTTPPTPQQSNNINTLPQNIKEEALKDANFNNRTMTALNKLMQELKISDNQDKSRVLQQALDLPSDWNFSDITSQDDNKRIATKIQLVKAIYKYKQLEGLTADPIIDNGGRTYKRLKPEIQEQLRKNPPSGQ</sequence>
<evidence type="ECO:0000313" key="3">
    <source>
        <dbReference type="Proteomes" id="UP001159386"/>
    </source>
</evidence>
<comment type="caution">
    <text evidence="2">The sequence shown here is derived from an EMBL/GenBank/DDBJ whole genome shotgun (WGS) entry which is preliminary data.</text>
</comment>
<keyword evidence="3" id="KW-1185">Reference proteome</keyword>
<name>A0ABT6KGX9_9CYAN</name>
<organism evidence="2 3">
    <name type="scientific">Anabaenopsis tanganyikae CS-531</name>
    <dbReference type="NCBI Taxonomy" id="2785304"/>
    <lineage>
        <taxon>Bacteria</taxon>
        <taxon>Bacillati</taxon>
        <taxon>Cyanobacteriota</taxon>
        <taxon>Cyanophyceae</taxon>
        <taxon>Nostocales</taxon>
        <taxon>Nodulariaceae</taxon>
        <taxon>Anabaenopsis</taxon>
        <taxon>Anabaenopsis tanganyikae</taxon>
    </lineage>
</organism>
<reference evidence="2 3" key="1">
    <citation type="journal article" date="2023" name="J. Phycol.">
        <title>Chrysosporum ovalisporum is synonymous with the true-branching cyanobacterium Umezakia natans (Nostocales/Aphanizomenonaceae).</title>
        <authorList>
            <person name="McGregor G.B."/>
            <person name="Sendall B.C."/>
            <person name="Niiyama Y."/>
            <person name="Tuji A."/>
            <person name="Willis A."/>
        </authorList>
    </citation>
    <scope>NUCLEOTIDE SEQUENCE [LARGE SCALE GENOMIC DNA]</scope>
    <source>
        <strain evidence="2 3">CS-531</strain>
    </source>
</reference>
<proteinExistence type="predicted"/>
<dbReference type="EMBL" id="JANQDF010000120">
    <property type="protein sequence ID" value="MDH6106619.1"/>
    <property type="molecule type" value="Genomic_DNA"/>
</dbReference>
<gene>
    <name evidence="2" type="ORF">NWP22_12190</name>
</gene>
<accession>A0ABT6KGX9</accession>
<feature type="compositionally biased region" description="Polar residues" evidence="1">
    <location>
        <begin position="17"/>
        <end position="31"/>
    </location>
</feature>
<protein>
    <submittedName>
        <fullName evidence="2">Uncharacterized protein</fullName>
    </submittedName>
</protein>
<evidence type="ECO:0000256" key="1">
    <source>
        <dbReference type="SAM" id="MobiDB-lite"/>
    </source>
</evidence>
<dbReference type="RefSeq" id="WP_280801946.1">
    <property type="nucleotide sequence ID" value="NZ_JANQDF010000120.1"/>
</dbReference>
<feature type="compositionally biased region" description="Low complexity" evidence="1">
    <location>
        <begin position="32"/>
        <end position="57"/>
    </location>
</feature>
<dbReference type="Proteomes" id="UP001159386">
    <property type="component" value="Unassembled WGS sequence"/>
</dbReference>
<feature type="region of interest" description="Disordered" evidence="1">
    <location>
        <begin position="17"/>
        <end position="67"/>
    </location>
</feature>
<evidence type="ECO:0000313" key="2">
    <source>
        <dbReference type="EMBL" id="MDH6106619.1"/>
    </source>
</evidence>